<organism evidence="1 2">
    <name type="scientific">Macroventuria anomochaeta</name>
    <dbReference type="NCBI Taxonomy" id="301207"/>
    <lineage>
        <taxon>Eukaryota</taxon>
        <taxon>Fungi</taxon>
        <taxon>Dikarya</taxon>
        <taxon>Ascomycota</taxon>
        <taxon>Pezizomycotina</taxon>
        <taxon>Dothideomycetes</taxon>
        <taxon>Pleosporomycetidae</taxon>
        <taxon>Pleosporales</taxon>
        <taxon>Pleosporineae</taxon>
        <taxon>Didymellaceae</taxon>
        <taxon>Macroventuria</taxon>
    </lineage>
</organism>
<comment type="caution">
    <text evidence="1">The sequence shown here is derived from an EMBL/GenBank/DDBJ whole genome shotgun (WGS) entry which is preliminary data.</text>
</comment>
<evidence type="ECO:0000313" key="2">
    <source>
        <dbReference type="Proteomes" id="UP000799754"/>
    </source>
</evidence>
<protein>
    <submittedName>
        <fullName evidence="1">Uncharacterized protein</fullName>
    </submittedName>
</protein>
<dbReference type="EMBL" id="MU006728">
    <property type="protein sequence ID" value="KAF2624887.1"/>
    <property type="molecule type" value="Genomic_DNA"/>
</dbReference>
<keyword evidence="2" id="KW-1185">Reference proteome</keyword>
<accession>A0ACB6RT64</accession>
<name>A0ACB6RT64_9PLEO</name>
<gene>
    <name evidence="1" type="ORF">BU25DRAFT_128073</name>
</gene>
<dbReference type="Proteomes" id="UP000799754">
    <property type="component" value="Unassembled WGS sequence"/>
</dbReference>
<evidence type="ECO:0000313" key="1">
    <source>
        <dbReference type="EMBL" id="KAF2624887.1"/>
    </source>
</evidence>
<reference evidence="1" key="1">
    <citation type="journal article" date="2020" name="Stud. Mycol.">
        <title>101 Dothideomycetes genomes: a test case for predicting lifestyles and emergence of pathogens.</title>
        <authorList>
            <person name="Haridas S."/>
            <person name="Albert R."/>
            <person name="Binder M."/>
            <person name="Bloem J."/>
            <person name="Labutti K."/>
            <person name="Salamov A."/>
            <person name="Andreopoulos B."/>
            <person name="Baker S."/>
            <person name="Barry K."/>
            <person name="Bills G."/>
            <person name="Bluhm B."/>
            <person name="Cannon C."/>
            <person name="Castanera R."/>
            <person name="Culley D."/>
            <person name="Daum C."/>
            <person name="Ezra D."/>
            <person name="Gonzalez J."/>
            <person name="Henrissat B."/>
            <person name="Kuo A."/>
            <person name="Liang C."/>
            <person name="Lipzen A."/>
            <person name="Lutzoni F."/>
            <person name="Magnuson J."/>
            <person name="Mondo S."/>
            <person name="Nolan M."/>
            <person name="Ohm R."/>
            <person name="Pangilinan J."/>
            <person name="Park H.-J."/>
            <person name="Ramirez L."/>
            <person name="Alfaro M."/>
            <person name="Sun H."/>
            <person name="Tritt A."/>
            <person name="Yoshinaga Y."/>
            <person name="Zwiers L.-H."/>
            <person name="Turgeon B."/>
            <person name="Goodwin S."/>
            <person name="Spatafora J."/>
            <person name="Crous P."/>
            <person name="Grigoriev I."/>
        </authorList>
    </citation>
    <scope>NUCLEOTIDE SEQUENCE</scope>
    <source>
        <strain evidence="1">CBS 525.71</strain>
    </source>
</reference>
<proteinExistence type="predicted"/>
<sequence length="434" mass="48534">MSTKILTTILLAAGLAASKPIASPHILQDLARRQDVPAKIDTCASSGSRMISALATLESRAQEEVVQINADNFIIVNIDVNNKDNRDRNEDRAKDGKEDNAQDNKNADANAAREKEEDAAAQQLMLQQVNRALLADQQANAAKNEVDNVLRAMALAQKEPHKSTVLLVVQEIKISIEIEVQVDDEKKEKRKIDTSVFKQEAIVANPGQADTETVMVYDPRTLTATDVPASPEATDAANDTKPAEVPASKTVEAVLYNTRPTYTAIAEDPAAMMRAALEAALEDRQKYENRAKDVELNVEIAVEIKVEIEKDHGQDNGRNNGRNDKDDGKNDGKNDDDRNEDRERERQEKEQQKQDQDERERKQADQQQREQEKKQTEEQDKANKDVEKNRNEAQAKAEQKAKAEQEEAQRKEKANDDANKAKEEQDGIKLTIVQ</sequence>